<keyword evidence="4" id="KW-0804">Transcription</keyword>
<keyword evidence="3" id="KW-0238">DNA-binding</keyword>
<feature type="domain" description="HTH lysR-type" evidence="5">
    <location>
        <begin position="7"/>
        <end position="64"/>
    </location>
</feature>
<reference evidence="7" key="1">
    <citation type="journal article" date="2019" name="Int. J. Syst. Evol. Microbiol.">
        <title>The Global Catalogue of Microorganisms (GCM) 10K type strain sequencing project: providing services to taxonomists for standard genome sequencing and annotation.</title>
        <authorList>
            <consortium name="The Broad Institute Genomics Platform"/>
            <consortium name="The Broad Institute Genome Sequencing Center for Infectious Disease"/>
            <person name="Wu L."/>
            <person name="Ma J."/>
        </authorList>
    </citation>
    <scope>NUCLEOTIDE SEQUENCE [LARGE SCALE GENOMIC DNA]</scope>
    <source>
        <strain evidence="7">CGMCC 4.7242</strain>
    </source>
</reference>
<name>A0ABW4S113_9RHOB</name>
<dbReference type="InterPro" id="IPR050950">
    <property type="entry name" value="HTH-type_LysR_regulators"/>
</dbReference>
<protein>
    <submittedName>
        <fullName evidence="6">LysR family transcriptional regulator</fullName>
    </submittedName>
</protein>
<dbReference type="InterPro" id="IPR036388">
    <property type="entry name" value="WH-like_DNA-bd_sf"/>
</dbReference>
<gene>
    <name evidence="6" type="ORF">ACFSGJ_03595</name>
</gene>
<evidence type="ECO:0000256" key="2">
    <source>
        <dbReference type="ARBA" id="ARBA00023015"/>
    </source>
</evidence>
<comment type="similarity">
    <text evidence="1">Belongs to the LysR transcriptional regulatory family.</text>
</comment>
<dbReference type="Gene3D" id="3.40.190.290">
    <property type="match status" value="1"/>
</dbReference>
<evidence type="ECO:0000256" key="3">
    <source>
        <dbReference type="ARBA" id="ARBA00023125"/>
    </source>
</evidence>
<sequence>MGDPRILQETALRYLLAVVAAGSVNKAAAQMNVAPSAISRQIGRLEEDLGTHLFERRSWGMIPSASGELLAAHARRMQLDADRVVEEIMAIEALERGVVRLSSVEGLATAFLPHVILEFRNRYNGINVELHVTSAQDVSRRIREGDSDIGLTFGPTSHKEIEVKRRLPAPIHAVVAAHHPLAGARSLRLAQLEPYPIALPSAETTIRQLLDQSCSRQGLVMRPVFTTNYANALITFAVNGGGIALFGELAMRYRRDSEQFVTIPLEDLEFNTRQLEVHTLAGRILPKSAEAFIEIFLHQFPSGAGTTGTGP</sequence>
<organism evidence="6 7">
    <name type="scientific">Halodurantibacterium flavum</name>
    <dbReference type="NCBI Taxonomy" id="1382802"/>
    <lineage>
        <taxon>Bacteria</taxon>
        <taxon>Pseudomonadati</taxon>
        <taxon>Pseudomonadota</taxon>
        <taxon>Alphaproteobacteria</taxon>
        <taxon>Rhodobacterales</taxon>
        <taxon>Paracoccaceae</taxon>
        <taxon>Halodurantibacterium</taxon>
    </lineage>
</organism>
<dbReference type="SUPFAM" id="SSF53850">
    <property type="entry name" value="Periplasmic binding protein-like II"/>
    <property type="match status" value="1"/>
</dbReference>
<dbReference type="RefSeq" id="WP_390259567.1">
    <property type="nucleotide sequence ID" value="NZ_JBHUGH010000002.1"/>
</dbReference>
<evidence type="ECO:0000256" key="1">
    <source>
        <dbReference type="ARBA" id="ARBA00009437"/>
    </source>
</evidence>
<evidence type="ECO:0000313" key="6">
    <source>
        <dbReference type="EMBL" id="MFD1911296.1"/>
    </source>
</evidence>
<dbReference type="PANTHER" id="PTHR30419">
    <property type="entry name" value="HTH-TYPE TRANSCRIPTIONAL REGULATOR YBHD"/>
    <property type="match status" value="1"/>
</dbReference>
<keyword evidence="2" id="KW-0805">Transcription regulation</keyword>
<dbReference type="Gene3D" id="1.10.10.10">
    <property type="entry name" value="Winged helix-like DNA-binding domain superfamily/Winged helix DNA-binding domain"/>
    <property type="match status" value="1"/>
</dbReference>
<dbReference type="InterPro" id="IPR005119">
    <property type="entry name" value="LysR_subst-bd"/>
</dbReference>
<comment type="caution">
    <text evidence="6">The sequence shown here is derived from an EMBL/GenBank/DDBJ whole genome shotgun (WGS) entry which is preliminary data.</text>
</comment>
<dbReference type="Pfam" id="PF00126">
    <property type="entry name" value="HTH_1"/>
    <property type="match status" value="1"/>
</dbReference>
<dbReference type="InterPro" id="IPR036390">
    <property type="entry name" value="WH_DNA-bd_sf"/>
</dbReference>
<dbReference type="InterPro" id="IPR000847">
    <property type="entry name" value="LysR_HTH_N"/>
</dbReference>
<evidence type="ECO:0000313" key="7">
    <source>
        <dbReference type="Proteomes" id="UP001597353"/>
    </source>
</evidence>
<dbReference type="PRINTS" id="PR00039">
    <property type="entry name" value="HTHLYSR"/>
</dbReference>
<evidence type="ECO:0000256" key="4">
    <source>
        <dbReference type="ARBA" id="ARBA00023163"/>
    </source>
</evidence>
<dbReference type="PANTHER" id="PTHR30419:SF8">
    <property type="entry name" value="NITROGEN ASSIMILATION TRANSCRIPTIONAL ACTIVATOR-RELATED"/>
    <property type="match status" value="1"/>
</dbReference>
<keyword evidence="7" id="KW-1185">Reference proteome</keyword>
<dbReference type="Pfam" id="PF03466">
    <property type="entry name" value="LysR_substrate"/>
    <property type="match status" value="1"/>
</dbReference>
<dbReference type="PROSITE" id="PS50931">
    <property type="entry name" value="HTH_LYSR"/>
    <property type="match status" value="1"/>
</dbReference>
<evidence type="ECO:0000259" key="5">
    <source>
        <dbReference type="PROSITE" id="PS50931"/>
    </source>
</evidence>
<dbReference type="EMBL" id="JBHUGH010000002">
    <property type="protein sequence ID" value="MFD1911296.1"/>
    <property type="molecule type" value="Genomic_DNA"/>
</dbReference>
<dbReference type="SUPFAM" id="SSF46785">
    <property type="entry name" value="Winged helix' DNA-binding domain"/>
    <property type="match status" value="1"/>
</dbReference>
<accession>A0ABW4S113</accession>
<dbReference type="Proteomes" id="UP001597353">
    <property type="component" value="Unassembled WGS sequence"/>
</dbReference>
<proteinExistence type="inferred from homology"/>